<dbReference type="InterPro" id="IPR051043">
    <property type="entry name" value="Sulfatase_Mod_Factor_Kinase"/>
</dbReference>
<dbReference type="Gene3D" id="3.90.1580.10">
    <property type="entry name" value="paralog of FGE (formylglycine-generating enzyme)"/>
    <property type="match status" value="1"/>
</dbReference>
<dbReference type="Proteomes" id="UP000076023">
    <property type="component" value="Unassembled WGS sequence"/>
</dbReference>
<sequence length="272" mass="29602">MKHLVLGFMLLSSLGGASARAGEQTTAYAQDAGLPEKWTAPGGMEFVLIPPGTFTMGRAEASDAPPHTVRISKPFYLATTEMTQSQWKRATGKIHSTYFPGDDHPINCVSHVQITQMLKTLQKDIPGARLPTEAEWEYAARAGSSSEQAANLEAKAWTASNSNNTVQAVGKKTPNAFGLYDMQGNVWEWCADFYDPDYYQRAPEQDPSGPQKSLYRYVVIRGGSALFGNEASDVGNRAFSQAGRPRPDLGLRIAISVTDAFRQALANPPATR</sequence>
<reference evidence="4" key="1">
    <citation type="journal article" date="2017" name="Genome Announc.">
        <title>Draft Genome Sequence of Terrimicrobium sacchariphilum NM-5T, a Facultative Anaerobic Soil Bacterium of the Class Spartobacteria.</title>
        <authorList>
            <person name="Qiu Y.L."/>
            <person name="Tourlousse D.M."/>
            <person name="Matsuura N."/>
            <person name="Ohashi A."/>
            <person name="Sekiguchi Y."/>
        </authorList>
    </citation>
    <scope>NUCLEOTIDE SEQUENCE [LARGE SCALE GENOMIC DNA]</scope>
    <source>
        <strain evidence="4">NM-5</strain>
    </source>
</reference>
<dbReference type="EMBL" id="BDCO01000003">
    <property type="protein sequence ID" value="GAT35219.1"/>
    <property type="molecule type" value="Genomic_DNA"/>
</dbReference>
<organism evidence="3 4">
    <name type="scientific">Terrimicrobium sacchariphilum</name>
    <dbReference type="NCBI Taxonomy" id="690879"/>
    <lineage>
        <taxon>Bacteria</taxon>
        <taxon>Pseudomonadati</taxon>
        <taxon>Verrucomicrobiota</taxon>
        <taxon>Terrimicrobiia</taxon>
        <taxon>Terrimicrobiales</taxon>
        <taxon>Terrimicrobiaceae</taxon>
        <taxon>Terrimicrobium</taxon>
    </lineage>
</organism>
<dbReference type="AlphaFoldDB" id="A0A146GC90"/>
<protein>
    <submittedName>
        <fullName evidence="3">Formylglycine-generating enzyme</fullName>
    </submittedName>
</protein>
<dbReference type="OrthoDB" id="9768004at2"/>
<accession>A0A146GC90</accession>
<evidence type="ECO:0000313" key="4">
    <source>
        <dbReference type="Proteomes" id="UP000076023"/>
    </source>
</evidence>
<dbReference type="STRING" id="690879.TSACC_3283"/>
<name>A0A146GC90_TERSA</name>
<dbReference type="Pfam" id="PF03781">
    <property type="entry name" value="FGE-sulfatase"/>
    <property type="match status" value="1"/>
</dbReference>
<evidence type="ECO:0000313" key="3">
    <source>
        <dbReference type="EMBL" id="GAT35219.1"/>
    </source>
</evidence>
<comment type="caution">
    <text evidence="3">The sequence shown here is derived from an EMBL/GenBank/DDBJ whole genome shotgun (WGS) entry which is preliminary data.</text>
</comment>
<dbReference type="InterPro" id="IPR005532">
    <property type="entry name" value="SUMF_dom"/>
</dbReference>
<dbReference type="PANTHER" id="PTHR23150:SF19">
    <property type="entry name" value="FORMYLGLYCINE-GENERATING ENZYME"/>
    <property type="match status" value="1"/>
</dbReference>
<feature type="domain" description="Sulfatase-modifying factor enzyme-like" evidence="2">
    <location>
        <begin position="45"/>
        <end position="254"/>
    </location>
</feature>
<dbReference type="InParanoid" id="A0A146GC90"/>
<proteinExistence type="predicted"/>
<dbReference type="InterPro" id="IPR016187">
    <property type="entry name" value="CTDL_fold"/>
</dbReference>
<evidence type="ECO:0000256" key="1">
    <source>
        <dbReference type="SAM" id="SignalP"/>
    </source>
</evidence>
<evidence type="ECO:0000259" key="2">
    <source>
        <dbReference type="Pfam" id="PF03781"/>
    </source>
</evidence>
<feature type="signal peptide" evidence="1">
    <location>
        <begin position="1"/>
        <end position="21"/>
    </location>
</feature>
<dbReference type="GO" id="GO:0120147">
    <property type="term" value="F:formylglycine-generating oxidase activity"/>
    <property type="evidence" value="ECO:0007669"/>
    <property type="project" value="TreeGrafter"/>
</dbReference>
<dbReference type="SUPFAM" id="SSF56436">
    <property type="entry name" value="C-type lectin-like"/>
    <property type="match status" value="1"/>
</dbReference>
<dbReference type="PANTHER" id="PTHR23150">
    <property type="entry name" value="SULFATASE MODIFYING FACTOR 1, 2"/>
    <property type="match status" value="1"/>
</dbReference>
<keyword evidence="4" id="KW-1185">Reference proteome</keyword>
<dbReference type="RefSeq" id="WP_075081051.1">
    <property type="nucleotide sequence ID" value="NZ_BDCO01000003.1"/>
</dbReference>
<feature type="chain" id="PRO_5007524937" evidence="1">
    <location>
        <begin position="22"/>
        <end position="272"/>
    </location>
</feature>
<keyword evidence="1" id="KW-0732">Signal</keyword>
<dbReference type="InterPro" id="IPR042095">
    <property type="entry name" value="SUMF_sf"/>
</dbReference>
<gene>
    <name evidence="3" type="ORF">TSACC_3283</name>
</gene>